<evidence type="ECO:0008006" key="3">
    <source>
        <dbReference type="Google" id="ProtNLM"/>
    </source>
</evidence>
<dbReference type="GO" id="GO:0006450">
    <property type="term" value="P:regulation of translational fidelity"/>
    <property type="evidence" value="ECO:0007669"/>
    <property type="project" value="InterPro"/>
</dbReference>
<sequence>MSMAVTKSDIEKLAELSRLSLREEEKERMRNEFDAILGYVAAIQEVSAASSTRTRSVIATVNVMREDTHPHESGEYSESLLSAAPRREGNYIRVKKIL</sequence>
<reference evidence="1 2" key="1">
    <citation type="journal article" date="2016" name="Nat. Commun.">
        <title>Thousands of microbial genomes shed light on interconnected biogeochemical processes in an aquifer system.</title>
        <authorList>
            <person name="Anantharaman K."/>
            <person name="Brown C.T."/>
            <person name="Hug L.A."/>
            <person name="Sharon I."/>
            <person name="Castelle C.J."/>
            <person name="Probst A.J."/>
            <person name="Thomas B.C."/>
            <person name="Singh A."/>
            <person name="Wilkins M.J."/>
            <person name="Karaoz U."/>
            <person name="Brodie E.L."/>
            <person name="Williams K.H."/>
            <person name="Hubbard S.S."/>
            <person name="Banfield J.F."/>
        </authorList>
    </citation>
    <scope>NUCLEOTIDE SEQUENCE [LARGE SCALE GENOMIC DNA]</scope>
</reference>
<proteinExistence type="predicted"/>
<dbReference type="AlphaFoldDB" id="A0A1G2MAL4"/>
<comment type="caution">
    <text evidence="1">The sequence shown here is derived from an EMBL/GenBank/DDBJ whole genome shotgun (WGS) entry which is preliminary data.</text>
</comment>
<organism evidence="1 2">
    <name type="scientific">Candidatus Taylorbacteria bacterium RIFCSPHIGHO2_01_FULL_51_15</name>
    <dbReference type="NCBI Taxonomy" id="1802304"/>
    <lineage>
        <taxon>Bacteria</taxon>
        <taxon>Candidatus Tayloriibacteriota</taxon>
    </lineage>
</organism>
<evidence type="ECO:0000313" key="1">
    <source>
        <dbReference type="EMBL" id="OHA20774.1"/>
    </source>
</evidence>
<name>A0A1G2MAL4_9BACT</name>
<gene>
    <name evidence="1" type="ORF">A2849_02500</name>
</gene>
<protein>
    <recommendedName>
        <fullName evidence="3">Aspartyl/glutamyl-tRNA(Asn/Gln) amidotransferase subunit C</fullName>
    </recommendedName>
</protein>
<dbReference type="SUPFAM" id="SSF141000">
    <property type="entry name" value="Glu-tRNAGln amidotransferase C subunit"/>
    <property type="match status" value="1"/>
</dbReference>
<dbReference type="NCBIfam" id="TIGR00135">
    <property type="entry name" value="gatC"/>
    <property type="match status" value="1"/>
</dbReference>
<dbReference type="InterPro" id="IPR003837">
    <property type="entry name" value="GatC"/>
</dbReference>
<evidence type="ECO:0000313" key="2">
    <source>
        <dbReference type="Proteomes" id="UP000178121"/>
    </source>
</evidence>
<dbReference type="Proteomes" id="UP000178121">
    <property type="component" value="Unassembled WGS sequence"/>
</dbReference>
<dbReference type="Gene3D" id="1.10.20.60">
    <property type="entry name" value="Glu-tRNAGln amidotransferase C subunit, N-terminal domain"/>
    <property type="match status" value="1"/>
</dbReference>
<dbReference type="EMBL" id="MHRI01000023">
    <property type="protein sequence ID" value="OHA20774.1"/>
    <property type="molecule type" value="Genomic_DNA"/>
</dbReference>
<dbReference type="InterPro" id="IPR036113">
    <property type="entry name" value="Asp/Glu-ADT_sf_sub_c"/>
</dbReference>
<dbReference type="Pfam" id="PF02686">
    <property type="entry name" value="GatC"/>
    <property type="match status" value="1"/>
</dbReference>
<accession>A0A1G2MAL4</accession>